<protein>
    <submittedName>
        <fullName evidence="2">Cytochrome P450 monooxygenase CYP52X1</fullName>
    </submittedName>
</protein>
<keyword evidence="2" id="KW-0560">Oxidoreductase</keyword>
<feature type="transmembrane region" description="Helical" evidence="1">
    <location>
        <begin position="6"/>
        <end position="22"/>
    </location>
</feature>
<dbReference type="AlphaFoldDB" id="A0A5K1K1M5"/>
<dbReference type="EMBL" id="LR727676">
    <property type="protein sequence ID" value="VWO99484.1"/>
    <property type="molecule type" value="Genomic_DNA"/>
</dbReference>
<keyword evidence="1" id="KW-0472">Membrane</keyword>
<keyword evidence="1" id="KW-0812">Transmembrane</keyword>
<feature type="transmembrane region" description="Helical" evidence="1">
    <location>
        <begin position="57"/>
        <end position="77"/>
    </location>
</feature>
<evidence type="ECO:0000313" key="2">
    <source>
        <dbReference type="EMBL" id="VWO99484.1"/>
    </source>
</evidence>
<gene>
    <name evidence="2" type="primary">E2EAF6</name>
</gene>
<reference evidence="2" key="1">
    <citation type="submission" date="2019-10" db="EMBL/GenBank/DDBJ databases">
        <authorList>
            <person name="Nor Muhammad N."/>
        </authorList>
    </citation>
    <scope>NUCLEOTIDE SEQUENCE</scope>
</reference>
<dbReference type="GO" id="GO:0004497">
    <property type="term" value="F:monooxygenase activity"/>
    <property type="evidence" value="ECO:0007669"/>
    <property type="project" value="UniProtKB-KW"/>
</dbReference>
<name>A0A5K1K1M5_9APHY</name>
<keyword evidence="1" id="KW-1133">Transmembrane helix</keyword>
<feature type="transmembrane region" description="Helical" evidence="1">
    <location>
        <begin position="83"/>
        <end position="103"/>
    </location>
</feature>
<evidence type="ECO:0000256" key="1">
    <source>
        <dbReference type="SAM" id="Phobius"/>
    </source>
</evidence>
<accession>A0A5K1K1M5</accession>
<sequence>MSWSIALGTTCIYFFLILYKFAHNLSLRREGSSPGKVSIWELGTLSPLLYAFLRDSAFYFLLVFAGNFMNLILEIMFQGRALSILGTNWLSAIYSISASRVCLNTRESIQRRRFEMDTAWLGDMDVDALDTAIPGSHDQTNRRPDAENIDDSRRSPIVVFTRDTSKFSLRRSCGSSMSQGELFHGADGFGIAFDSEAKQDGFLTPSTAKDKKRASAVTEDFELVSVLSWGGDEGIGQAS</sequence>
<keyword evidence="2" id="KW-0503">Monooxygenase</keyword>
<proteinExistence type="predicted"/>
<organism evidence="2">
    <name type="scientific">Ganoderma boninense</name>
    <dbReference type="NCBI Taxonomy" id="34458"/>
    <lineage>
        <taxon>Eukaryota</taxon>
        <taxon>Fungi</taxon>
        <taxon>Dikarya</taxon>
        <taxon>Basidiomycota</taxon>
        <taxon>Agaricomycotina</taxon>
        <taxon>Agaricomycetes</taxon>
        <taxon>Polyporales</taxon>
        <taxon>Polyporaceae</taxon>
        <taxon>Ganoderma</taxon>
    </lineage>
</organism>